<dbReference type="Pfam" id="PF05553">
    <property type="entry name" value="DUF761"/>
    <property type="match status" value="1"/>
</dbReference>
<proteinExistence type="predicted"/>
<evidence type="ECO:0000313" key="3">
    <source>
        <dbReference type="Proteomes" id="UP000243975"/>
    </source>
</evidence>
<dbReference type="EMBL" id="LEKV01004338">
    <property type="protein sequence ID" value="KVH96277.1"/>
    <property type="molecule type" value="Genomic_DNA"/>
</dbReference>
<evidence type="ECO:0000256" key="1">
    <source>
        <dbReference type="SAM" id="MobiDB-lite"/>
    </source>
</evidence>
<keyword evidence="3" id="KW-1185">Reference proteome</keyword>
<reference evidence="2 3" key="1">
    <citation type="journal article" date="2016" name="Sci. Rep.">
        <title>The genome sequence of the outbreeding globe artichoke constructed de novo incorporating a phase-aware low-pass sequencing strategy of F1 progeny.</title>
        <authorList>
            <person name="Scaglione D."/>
            <person name="Reyes-Chin-Wo S."/>
            <person name="Acquadro A."/>
            <person name="Froenicke L."/>
            <person name="Portis E."/>
            <person name="Beitel C."/>
            <person name="Tirone M."/>
            <person name="Mauro R."/>
            <person name="Lo Monaco A."/>
            <person name="Mauromicale G."/>
            <person name="Faccioli P."/>
            <person name="Cattivelli L."/>
            <person name="Rieseberg L."/>
            <person name="Michelmore R."/>
            <person name="Lanteri S."/>
        </authorList>
    </citation>
    <scope>NUCLEOTIDE SEQUENCE [LARGE SCALE GENOMIC DNA]</scope>
    <source>
        <strain evidence="2">2C</strain>
    </source>
</reference>
<dbReference type="Gramene" id="KVH96277">
    <property type="protein sequence ID" value="KVH96277"/>
    <property type="gene ID" value="Ccrd_001633"/>
</dbReference>
<evidence type="ECO:0000313" key="2">
    <source>
        <dbReference type="EMBL" id="KVH96277.1"/>
    </source>
</evidence>
<evidence type="ECO:0008006" key="4">
    <source>
        <dbReference type="Google" id="ProtNLM"/>
    </source>
</evidence>
<protein>
    <recommendedName>
        <fullName evidence="4">Cotton fiber protein</fullName>
    </recommendedName>
</protein>
<dbReference type="OMA" id="TPLIHYH"/>
<dbReference type="InterPro" id="IPR008480">
    <property type="entry name" value="DUF761_pln"/>
</dbReference>
<feature type="region of interest" description="Disordered" evidence="1">
    <location>
        <begin position="148"/>
        <end position="169"/>
    </location>
</feature>
<comment type="caution">
    <text evidence="2">The sequence shown here is derived from an EMBL/GenBank/DDBJ whole genome shotgun (WGS) entry which is preliminary data.</text>
</comment>
<dbReference type="PANTHER" id="PTHR33265">
    <property type="entry name" value="AVR9/CF-9 RAPIDLY ELICITED PROTEIN-RELATED"/>
    <property type="match status" value="1"/>
</dbReference>
<dbReference type="Proteomes" id="UP000243975">
    <property type="component" value="Unassembled WGS sequence"/>
</dbReference>
<sequence length="169" mass="19569">MGKRRSPILAKVSNLIKISIFIAKMRLVYLKKSTKLSKFRSLKHYNSYGCLQEHQFSPSSTPLIRFHHRKTNGGSVYSVFFLSCFRGRHQGGVMMVDESYSLESAAIVEVERDGSELSYGYGEQEEDDDDSVDERAEKFIERFYEEMKKQRRESSSSSADLPLNRLLEY</sequence>
<gene>
    <name evidence="2" type="ORF">Ccrd_001633</name>
</gene>
<dbReference type="PANTHER" id="PTHR33265:SF10">
    <property type="entry name" value="OS01G0133200 PROTEIN"/>
    <property type="match status" value="1"/>
</dbReference>
<organism evidence="2 3">
    <name type="scientific">Cynara cardunculus var. scolymus</name>
    <name type="common">Globe artichoke</name>
    <name type="synonym">Cynara scolymus</name>
    <dbReference type="NCBI Taxonomy" id="59895"/>
    <lineage>
        <taxon>Eukaryota</taxon>
        <taxon>Viridiplantae</taxon>
        <taxon>Streptophyta</taxon>
        <taxon>Embryophyta</taxon>
        <taxon>Tracheophyta</taxon>
        <taxon>Spermatophyta</taxon>
        <taxon>Magnoliopsida</taxon>
        <taxon>eudicotyledons</taxon>
        <taxon>Gunneridae</taxon>
        <taxon>Pentapetalae</taxon>
        <taxon>asterids</taxon>
        <taxon>campanulids</taxon>
        <taxon>Asterales</taxon>
        <taxon>Asteraceae</taxon>
        <taxon>Carduoideae</taxon>
        <taxon>Cardueae</taxon>
        <taxon>Carduinae</taxon>
        <taxon>Cynara</taxon>
    </lineage>
</organism>
<dbReference type="AlphaFoldDB" id="A0A118JWP8"/>
<accession>A0A118JWP8</accession>
<name>A0A118JWP8_CYNCS</name>
<dbReference type="OrthoDB" id="1936669at2759"/>